<dbReference type="EMBL" id="JAHRIO010032811">
    <property type="protein sequence ID" value="MEQ2169395.1"/>
    <property type="molecule type" value="Genomic_DNA"/>
</dbReference>
<comment type="caution">
    <text evidence="1">The sequence shown here is derived from an EMBL/GenBank/DDBJ whole genome shotgun (WGS) entry which is preliminary data.</text>
</comment>
<dbReference type="Proteomes" id="UP001476798">
    <property type="component" value="Unassembled WGS sequence"/>
</dbReference>
<feature type="non-terminal residue" evidence="1">
    <location>
        <position position="1"/>
    </location>
</feature>
<proteinExistence type="predicted"/>
<reference evidence="1 2" key="1">
    <citation type="submission" date="2021-06" db="EMBL/GenBank/DDBJ databases">
        <authorList>
            <person name="Palmer J.M."/>
        </authorList>
    </citation>
    <scope>NUCLEOTIDE SEQUENCE [LARGE SCALE GENOMIC DNA]</scope>
    <source>
        <strain evidence="1 2">GA_2019</strain>
        <tissue evidence="1">Muscle</tissue>
    </source>
</reference>
<organism evidence="1 2">
    <name type="scientific">Goodea atripinnis</name>
    <dbReference type="NCBI Taxonomy" id="208336"/>
    <lineage>
        <taxon>Eukaryota</taxon>
        <taxon>Metazoa</taxon>
        <taxon>Chordata</taxon>
        <taxon>Craniata</taxon>
        <taxon>Vertebrata</taxon>
        <taxon>Euteleostomi</taxon>
        <taxon>Actinopterygii</taxon>
        <taxon>Neopterygii</taxon>
        <taxon>Teleostei</taxon>
        <taxon>Neoteleostei</taxon>
        <taxon>Acanthomorphata</taxon>
        <taxon>Ovalentaria</taxon>
        <taxon>Atherinomorphae</taxon>
        <taxon>Cyprinodontiformes</taxon>
        <taxon>Goodeidae</taxon>
        <taxon>Goodea</taxon>
    </lineage>
</organism>
<evidence type="ECO:0000313" key="1">
    <source>
        <dbReference type="EMBL" id="MEQ2169395.1"/>
    </source>
</evidence>
<gene>
    <name evidence="1" type="ORF">GOODEAATRI_024790</name>
</gene>
<accession>A0ABV0NDN9</accession>
<protein>
    <submittedName>
        <fullName evidence="1">Uncharacterized protein</fullName>
    </submittedName>
</protein>
<name>A0ABV0NDN9_9TELE</name>
<sequence>GGCPHLTSELAKMKALLQSLQADSFSDLDLPFEQDGASICDEDIILVVALGTLFWRGGGDIPELSPRALGSESSASQACAVEPVWPSELLLLACRWTLHRSSRLHPALSSGPVTLPPLLWLLHWRSTSVNCTPVGQMLRAFYRLMTEPLLQEASRFGLGQMPAVEPGIASLLFLLMRLCGLMPVALGHSAVLQMTCSTGSTTQGPGRVGLGTLSVAGPVLLFGVRPSGPVNAGHG</sequence>
<keyword evidence="2" id="KW-1185">Reference proteome</keyword>
<evidence type="ECO:0000313" key="2">
    <source>
        <dbReference type="Proteomes" id="UP001476798"/>
    </source>
</evidence>